<evidence type="ECO:0000256" key="2">
    <source>
        <dbReference type="SAM" id="Phobius"/>
    </source>
</evidence>
<feature type="compositionally biased region" description="Polar residues" evidence="1">
    <location>
        <begin position="118"/>
        <end position="137"/>
    </location>
</feature>
<keyword evidence="2" id="KW-0812">Transmembrane</keyword>
<dbReference type="PANTHER" id="PTHR10974:SF39">
    <property type="entry name" value="E2F TRANSCRIPTION FACTOR CC-MB DOMAIN-CONTAINING PROTEIN"/>
    <property type="match status" value="1"/>
</dbReference>
<dbReference type="SUPFAM" id="SSF53649">
    <property type="entry name" value="Alkaline phosphatase-like"/>
    <property type="match status" value="1"/>
</dbReference>
<dbReference type="EMBL" id="MU825400">
    <property type="protein sequence ID" value="KAJ7392627.1"/>
    <property type="molecule type" value="Genomic_DNA"/>
</dbReference>
<feature type="region of interest" description="Disordered" evidence="1">
    <location>
        <begin position="105"/>
        <end position="137"/>
    </location>
</feature>
<keyword evidence="2" id="KW-1133">Transmembrane helix</keyword>
<dbReference type="InterPro" id="IPR017850">
    <property type="entry name" value="Alkaline_phosphatase_core_sf"/>
</dbReference>
<keyword evidence="4" id="KW-1185">Reference proteome</keyword>
<reference evidence="3" key="1">
    <citation type="submission" date="2023-01" db="EMBL/GenBank/DDBJ databases">
        <title>Genome assembly of the deep-sea coral Lophelia pertusa.</title>
        <authorList>
            <person name="Herrera S."/>
            <person name="Cordes E."/>
        </authorList>
    </citation>
    <scope>NUCLEOTIDE SEQUENCE</scope>
    <source>
        <strain evidence="3">USNM1676648</strain>
        <tissue evidence="3">Polyp</tissue>
    </source>
</reference>
<dbReference type="OrthoDB" id="5983664at2759"/>
<dbReference type="Proteomes" id="UP001163046">
    <property type="component" value="Unassembled WGS sequence"/>
</dbReference>
<feature type="transmembrane region" description="Helical" evidence="2">
    <location>
        <begin position="17"/>
        <end position="36"/>
    </location>
</feature>
<evidence type="ECO:0000313" key="3">
    <source>
        <dbReference type="EMBL" id="KAJ7392627.1"/>
    </source>
</evidence>
<dbReference type="InterPro" id="IPR004245">
    <property type="entry name" value="DUF229"/>
</dbReference>
<keyword evidence="2" id="KW-0472">Membrane</keyword>
<dbReference type="AlphaFoldDB" id="A0A9X0A3C2"/>
<dbReference type="GO" id="GO:0005615">
    <property type="term" value="C:extracellular space"/>
    <property type="evidence" value="ECO:0007669"/>
    <property type="project" value="TreeGrafter"/>
</dbReference>
<evidence type="ECO:0000256" key="1">
    <source>
        <dbReference type="SAM" id="MobiDB-lite"/>
    </source>
</evidence>
<dbReference type="Pfam" id="PF02995">
    <property type="entry name" value="DUF229"/>
    <property type="match status" value="2"/>
</dbReference>
<name>A0A9X0A3C2_9CNID</name>
<organism evidence="3 4">
    <name type="scientific">Desmophyllum pertusum</name>
    <dbReference type="NCBI Taxonomy" id="174260"/>
    <lineage>
        <taxon>Eukaryota</taxon>
        <taxon>Metazoa</taxon>
        <taxon>Cnidaria</taxon>
        <taxon>Anthozoa</taxon>
        <taxon>Hexacorallia</taxon>
        <taxon>Scleractinia</taxon>
        <taxon>Caryophylliina</taxon>
        <taxon>Caryophylliidae</taxon>
        <taxon>Desmophyllum</taxon>
    </lineage>
</organism>
<evidence type="ECO:0000313" key="4">
    <source>
        <dbReference type="Proteomes" id="UP001163046"/>
    </source>
</evidence>
<accession>A0A9X0A3C2</accession>
<gene>
    <name evidence="3" type="ORF">OS493_010278</name>
</gene>
<sequence>MSLFHGCICQTFRGKRVLQTVTLLAISVLMINWYFVGNLKLWSYKVLFNNLTDTNRRELGEEVLRLDDTKDDKLTISFHRIPFKYDYRNKTLSSKDKLVNSTINAHNDKKQAEKGTRAPTSQLAHSTQSEPFPTATESSRICPTLSLQSTNNAKYGVCTPHKPSEDSCKFTKKTYALVPGLTKCKKRGMGDVCKMNFKRTSKGRKISFICNQTLCKQGESDSFKVLSMDPMTGLADSVEEYSTIKDLERGLPVIVRKNKENKFNFVFIECTNPQGKEVSQFLPIEPGFTIEEAQKVRNRNLININVLLIDSIARAHFYRSLPRTIATFKKWRENPNAVPAKVFDFELFQALHGHTAENTQALFTGQLFPVEKKDQAHPVNMSAMFGHYKRAGYHTNFQEDLCWQGVWGLPLDLGVRQWKDLQKVIKTTFIDHTGLTHSSCKVLNSLGVGSPFAGPEGDQICYNGKFQHSYFLRYTIDTLHAISASRNALPLFSYMSLNVPHDHRSIRTQTLDVDLESYVTTMAKEQNTLTVVLADHGNTYTSYTSNVLEGRFEMFHPSLFVIVPNKVASLLGKKAMSALAENQRRLVTMIDLHRSLMVLATPLPGVVKPVGLFTPKSENRTCDDLELRMPNLCVCEGWDVPAENDTSRIPIAEFAMGELNNRLQEQYEEGFSRLKGNTKASAGKTRRSCHRLQPLWFDNVRERNSKTDGSLITTMDIRVTAGDVVPQKEDIFHVEVRTKEISGEDSLQMQLLTYEHITLFGKYKACADDGVELKLCICSQTATKTRSEVALLSPEGWRHFGQRPNVSKIDNIKCLWLVTWRYSDSNSNAYEVANFCPNQSYRVKMAGETSNIKLSRGLPFYLDLKPRSALFVLSVRKHVSYWNANVEVTATVEKKSKT</sequence>
<comment type="caution">
    <text evidence="3">The sequence shown here is derived from an EMBL/GenBank/DDBJ whole genome shotgun (WGS) entry which is preliminary data.</text>
</comment>
<feature type="compositionally biased region" description="Basic and acidic residues" evidence="1">
    <location>
        <begin position="106"/>
        <end position="116"/>
    </location>
</feature>
<proteinExistence type="predicted"/>
<protein>
    <submittedName>
        <fullName evidence="3">Uncharacterized protein</fullName>
    </submittedName>
</protein>
<dbReference type="PANTHER" id="PTHR10974">
    <property type="entry name" value="FI08016P-RELATED"/>
    <property type="match status" value="1"/>
</dbReference>